<evidence type="ECO:0000256" key="1">
    <source>
        <dbReference type="SAM" id="MobiDB-lite"/>
    </source>
</evidence>
<feature type="compositionally biased region" description="Basic and acidic residues" evidence="1">
    <location>
        <begin position="71"/>
        <end position="106"/>
    </location>
</feature>
<dbReference type="EMBL" id="LANI01000073">
    <property type="protein sequence ID" value="KKJ75111.1"/>
    <property type="molecule type" value="Genomic_DNA"/>
</dbReference>
<dbReference type="AlphaFoldDB" id="A0A0M2R0D6"/>
<feature type="non-terminal residue" evidence="2">
    <location>
        <position position="1"/>
    </location>
</feature>
<feature type="non-terminal residue" evidence="2">
    <location>
        <position position="167"/>
    </location>
</feature>
<dbReference type="RefSeq" id="WP_046510249.1">
    <property type="nucleotide sequence ID" value="NZ_LANI01000073.1"/>
</dbReference>
<feature type="compositionally biased region" description="Basic residues" evidence="1">
    <location>
        <begin position="107"/>
        <end position="118"/>
    </location>
</feature>
<feature type="region of interest" description="Disordered" evidence="1">
    <location>
        <begin position="71"/>
        <end position="133"/>
    </location>
</feature>
<sequence length="167" mass="19660">ETITNWVRELVEDEVITDREDLIKIFKEQGFDLARKSKNYISLKPPEGGRNIRLKGIFYNESYDTETVLHEQIGRRETNSPDLQRGKLEELRQRYDRAQYQREERNKRRYGRKQKRNAKSLEDKKKISESESYQTGDLGYCVVSHFGVGGVSRKQNVERSNKAGDRS</sequence>
<organism evidence="2 3">
    <name type="scientific">Kiloniella litopenaei</name>
    <dbReference type="NCBI Taxonomy" id="1549748"/>
    <lineage>
        <taxon>Bacteria</taxon>
        <taxon>Pseudomonadati</taxon>
        <taxon>Pseudomonadota</taxon>
        <taxon>Alphaproteobacteria</taxon>
        <taxon>Rhodospirillales</taxon>
        <taxon>Kiloniellaceae</taxon>
        <taxon>Kiloniella</taxon>
    </lineage>
</organism>
<reference evidence="2 3" key="1">
    <citation type="submission" date="2015-03" db="EMBL/GenBank/DDBJ databases">
        <title>Genome sequence of Kiloniella sp. P1-1, isolated from the gut microflora of Pacific white shrimp, Penaeus vannamei.</title>
        <authorList>
            <person name="Shao Z."/>
            <person name="Wang L."/>
            <person name="Li X."/>
        </authorList>
    </citation>
    <scope>NUCLEOTIDE SEQUENCE [LARGE SCALE GENOMIC DNA]</scope>
    <source>
        <strain evidence="2 3">P1-1</strain>
    </source>
</reference>
<gene>
    <name evidence="2" type="ORF">WH95_20155</name>
</gene>
<accession>A0A0M2R0D6</accession>
<feature type="compositionally biased region" description="Basic and acidic residues" evidence="1">
    <location>
        <begin position="119"/>
        <end position="129"/>
    </location>
</feature>
<proteinExistence type="predicted"/>
<comment type="caution">
    <text evidence="2">The sequence shown here is derived from an EMBL/GenBank/DDBJ whole genome shotgun (WGS) entry which is preliminary data.</text>
</comment>
<dbReference type="Proteomes" id="UP000034491">
    <property type="component" value="Unassembled WGS sequence"/>
</dbReference>
<protein>
    <submittedName>
        <fullName evidence="2">Uncharacterized protein</fullName>
    </submittedName>
</protein>
<evidence type="ECO:0000313" key="2">
    <source>
        <dbReference type="EMBL" id="KKJ75111.1"/>
    </source>
</evidence>
<evidence type="ECO:0000313" key="3">
    <source>
        <dbReference type="Proteomes" id="UP000034491"/>
    </source>
</evidence>
<keyword evidence="3" id="KW-1185">Reference proteome</keyword>
<name>A0A0M2R0D6_9PROT</name>